<comment type="caution">
    <text evidence="1">The sequence shown here is derived from an EMBL/GenBank/DDBJ whole genome shotgun (WGS) entry which is preliminary data.</text>
</comment>
<protein>
    <submittedName>
        <fullName evidence="1">Uncharacterized protein</fullName>
    </submittedName>
</protein>
<dbReference type="RefSeq" id="WP_008516185.1">
    <property type="nucleotide sequence ID" value="NZ_ACJM01000006.1"/>
</dbReference>
<proteinExistence type="predicted"/>
<dbReference type="CDD" id="cd08168">
    <property type="entry name" value="Cytochrom_C3"/>
    <property type="match status" value="3"/>
</dbReference>
<dbReference type="AlphaFoldDB" id="C0GG32"/>
<dbReference type="Proteomes" id="UP000006443">
    <property type="component" value="Unassembled WGS sequence"/>
</dbReference>
<organism evidence="1 2">
    <name type="scientific">Dethiobacter alkaliphilus AHT 1</name>
    <dbReference type="NCBI Taxonomy" id="555088"/>
    <lineage>
        <taxon>Bacteria</taxon>
        <taxon>Bacillati</taxon>
        <taxon>Bacillota</taxon>
        <taxon>Dethiobacteria</taxon>
        <taxon>Dethiobacterales</taxon>
        <taxon>Dethiobacteraceae</taxon>
        <taxon>Dethiobacter</taxon>
    </lineage>
</organism>
<dbReference type="OrthoDB" id="9814800at2"/>
<gene>
    <name evidence="1" type="ORF">DealDRAFT_1441</name>
</gene>
<dbReference type="STRING" id="555088.DealDRAFT_1441"/>
<dbReference type="InterPro" id="IPR013783">
    <property type="entry name" value="Ig-like_fold"/>
</dbReference>
<accession>C0GG32</accession>
<dbReference type="SUPFAM" id="SSF48695">
    <property type="entry name" value="Multiheme cytochromes"/>
    <property type="match status" value="1"/>
</dbReference>
<dbReference type="InterPro" id="IPR036280">
    <property type="entry name" value="Multihaem_cyt_sf"/>
</dbReference>
<dbReference type="EMBL" id="ACJM01000006">
    <property type="protein sequence ID" value="EEG77721.1"/>
    <property type="molecule type" value="Genomic_DNA"/>
</dbReference>
<dbReference type="Gene3D" id="2.60.40.10">
    <property type="entry name" value="Immunoglobulins"/>
    <property type="match status" value="1"/>
</dbReference>
<reference evidence="1 2" key="1">
    <citation type="submission" date="2009-02" db="EMBL/GenBank/DDBJ databases">
        <title>Sequencing of the draft genome and assembly of Dethiobacter alkaliphilus AHT 1.</title>
        <authorList>
            <consortium name="US DOE Joint Genome Institute (JGI-PGF)"/>
            <person name="Lucas S."/>
            <person name="Copeland A."/>
            <person name="Lapidus A."/>
            <person name="Glavina del Rio T."/>
            <person name="Dalin E."/>
            <person name="Tice H."/>
            <person name="Bruce D."/>
            <person name="Goodwin L."/>
            <person name="Pitluck S."/>
            <person name="Larimer F."/>
            <person name="Land M.L."/>
            <person name="Hauser L."/>
            <person name="Muyzer G."/>
        </authorList>
    </citation>
    <scope>NUCLEOTIDE SEQUENCE [LARGE SCALE GENOMIC DNA]</scope>
    <source>
        <strain evidence="1 2">AHT 1</strain>
    </source>
</reference>
<dbReference type="eggNOG" id="ENOG5033UNK">
    <property type="taxonomic scope" value="Bacteria"/>
</dbReference>
<keyword evidence="2" id="KW-1185">Reference proteome</keyword>
<name>C0GG32_DETAL</name>
<evidence type="ECO:0000313" key="1">
    <source>
        <dbReference type="EMBL" id="EEG77721.1"/>
    </source>
</evidence>
<sequence>MKAETRYPLVGLLLILLVLSGAMLALAGGGFNYSELSPRNGATVRSPDTTIRASVTADANIVANSAQITINGETYNATFTEWFTPKDGEIKYNAKNLADGMYNVEFSLEDVNGDVGKRAWQFTVAVPPVISELQPKDKSAHRTVDLIGAKAVDPNGTVESVVLKVNGEAVDADFDAETGYVSYEPGDLPDGENTVTLTATDNSGLSTTRNWSFTTDNTPPAFSNVVPADGAVLENGPPKVSVRIVDEQSVLVEDSIKMFINGEVVAATLEFDYDLWTQKYDKQKATLTYPITSLPHGTVEVRVEANDAAGNEGVLTWEFTIASLPKILEIHPAPNTAITSKRPIITIDVFSSEALTQDSVTLKTKGSVVGTEWTELGDNKYRVTYQPQNEWMLDEEVTLEFTAENSAGQSVTKEWYYLVDVFGDMPGTGDVSGCVHCHDNAEIKGRLCGDCHGYDIDDWHSTCFDCHSPDSVYFPGGHYGYTFGSYPHDMTEDHLVNPEELIGCRGCHSKVLTREHNRKDYTCGTCHAHESETIMDAIAEGRRDCFACHTGEAAGQVHPPHEVTYGEVCGECHGYDMMTEKVEHNDNCSGCHASDNQVYQEAILYNKGSCFDCHETPHGVYMATVPEDVFLYGNVSWGTPQNAEIFSGEAWLPAQLDNSAGRVLFSSRATLDASGLYGLYQSQMEDAGWTLLDSSLDGDGFTLEFKKRNRYCTVWLYSGDVPGGEGSNPAGSRLKVAYH</sequence>
<evidence type="ECO:0000313" key="2">
    <source>
        <dbReference type="Proteomes" id="UP000006443"/>
    </source>
</evidence>